<evidence type="ECO:0000256" key="1">
    <source>
        <dbReference type="SAM" id="MobiDB-lite"/>
    </source>
</evidence>
<feature type="region of interest" description="Disordered" evidence="1">
    <location>
        <begin position="1"/>
        <end position="71"/>
    </location>
</feature>
<protein>
    <submittedName>
        <fullName evidence="2">Uncharacterized protein</fullName>
    </submittedName>
</protein>
<dbReference type="Proteomes" id="UP001066276">
    <property type="component" value="Chromosome 1_1"/>
</dbReference>
<proteinExistence type="predicted"/>
<comment type="caution">
    <text evidence="2">The sequence shown here is derived from an EMBL/GenBank/DDBJ whole genome shotgun (WGS) entry which is preliminary data.</text>
</comment>
<reference evidence="2" key="1">
    <citation type="journal article" date="2022" name="bioRxiv">
        <title>Sequencing and chromosome-scale assembly of the giantPleurodeles waltlgenome.</title>
        <authorList>
            <person name="Brown T."/>
            <person name="Elewa A."/>
            <person name="Iarovenko S."/>
            <person name="Subramanian E."/>
            <person name="Araus A.J."/>
            <person name="Petzold A."/>
            <person name="Susuki M."/>
            <person name="Suzuki K.-i.T."/>
            <person name="Hayashi T."/>
            <person name="Toyoda A."/>
            <person name="Oliveira C."/>
            <person name="Osipova E."/>
            <person name="Leigh N.D."/>
            <person name="Simon A."/>
            <person name="Yun M.H."/>
        </authorList>
    </citation>
    <scope>NUCLEOTIDE SEQUENCE</scope>
    <source>
        <strain evidence="2">20211129_DDA</strain>
        <tissue evidence="2">Liver</tissue>
    </source>
</reference>
<evidence type="ECO:0000313" key="3">
    <source>
        <dbReference type="Proteomes" id="UP001066276"/>
    </source>
</evidence>
<dbReference type="EMBL" id="JANPWB010000001">
    <property type="protein sequence ID" value="KAJ1219283.1"/>
    <property type="molecule type" value="Genomic_DNA"/>
</dbReference>
<dbReference type="AlphaFoldDB" id="A0AAV7X1W0"/>
<evidence type="ECO:0000313" key="2">
    <source>
        <dbReference type="EMBL" id="KAJ1219283.1"/>
    </source>
</evidence>
<name>A0AAV7X1W0_PLEWA</name>
<gene>
    <name evidence="2" type="ORF">NDU88_006852</name>
</gene>
<organism evidence="2 3">
    <name type="scientific">Pleurodeles waltl</name>
    <name type="common">Iberian ribbed newt</name>
    <dbReference type="NCBI Taxonomy" id="8319"/>
    <lineage>
        <taxon>Eukaryota</taxon>
        <taxon>Metazoa</taxon>
        <taxon>Chordata</taxon>
        <taxon>Craniata</taxon>
        <taxon>Vertebrata</taxon>
        <taxon>Euteleostomi</taxon>
        <taxon>Amphibia</taxon>
        <taxon>Batrachia</taxon>
        <taxon>Caudata</taxon>
        <taxon>Salamandroidea</taxon>
        <taxon>Salamandridae</taxon>
        <taxon>Pleurodelinae</taxon>
        <taxon>Pleurodeles</taxon>
    </lineage>
</organism>
<accession>A0AAV7X1W0</accession>
<feature type="compositionally biased region" description="Basic residues" evidence="1">
    <location>
        <begin position="21"/>
        <end position="31"/>
    </location>
</feature>
<keyword evidence="3" id="KW-1185">Reference proteome</keyword>
<sequence>MAACQGGQEPLEPETVAQGTPKKRKGRGHRKQAPEVPTVREEAEPEGDAPEPTGEQLAELGEVPELSRWQQ</sequence>